<evidence type="ECO:0000313" key="12">
    <source>
        <dbReference type="Proteomes" id="UP000262954"/>
    </source>
</evidence>
<dbReference type="RefSeq" id="WP_122304072.1">
    <property type="nucleotide sequence ID" value="NZ_CATXLH010000005.1"/>
</dbReference>
<comment type="caution">
    <text evidence="11">The sequence shown here is derived from an EMBL/GenBank/DDBJ whole genome shotgun (WGS) entry which is preliminary data.</text>
</comment>
<dbReference type="Proteomes" id="UP000262954">
    <property type="component" value="Unassembled WGS sequence"/>
</dbReference>
<proteinExistence type="inferred from homology"/>
<feature type="transmembrane region" description="Helical" evidence="9">
    <location>
        <begin position="62"/>
        <end position="88"/>
    </location>
</feature>
<evidence type="ECO:0000256" key="4">
    <source>
        <dbReference type="ARBA" id="ARBA00022692"/>
    </source>
</evidence>
<keyword evidence="7 9" id="KW-0472">Membrane</keyword>
<comment type="similarity">
    <text evidence="8">Belongs to the exbB/tolQ family.</text>
</comment>
<feature type="domain" description="MotA/TolQ/ExbB proton channel" evidence="10">
    <location>
        <begin position="149"/>
        <end position="260"/>
    </location>
</feature>
<evidence type="ECO:0000256" key="2">
    <source>
        <dbReference type="ARBA" id="ARBA00022448"/>
    </source>
</evidence>
<evidence type="ECO:0000256" key="8">
    <source>
        <dbReference type="RuleBase" id="RU004057"/>
    </source>
</evidence>
<dbReference type="GO" id="GO:0005886">
    <property type="term" value="C:plasma membrane"/>
    <property type="evidence" value="ECO:0007669"/>
    <property type="project" value="UniProtKB-SubCell"/>
</dbReference>
<feature type="transmembrane region" description="Helical" evidence="9">
    <location>
        <begin position="228"/>
        <end position="249"/>
    </location>
</feature>
<comment type="subcellular location">
    <subcellularLocation>
        <location evidence="1">Cell membrane</location>
        <topology evidence="1">Multi-pass membrane protein</topology>
    </subcellularLocation>
    <subcellularLocation>
        <location evidence="8">Membrane</location>
        <topology evidence="8">Multi-pass membrane protein</topology>
    </subcellularLocation>
</comment>
<keyword evidence="5 8" id="KW-0653">Protein transport</keyword>
<sequence length="276" mass="29273">METKKTETKAKAKKKTFRGIESAFLVIVACFIIALCIFHFILGNPANFMDNDPTGHPLPGNMLGTIYKGGVIVPVLQTLLLTVLVLSVERAFALMKAKGKGSTTKFVENIKAALADGDIQKAQAICDKQQGSVASVVTSVLKKYAEMEANDTLTKEQKLAYIQKEVEEATALELPTLEQNLSVVATMTTLGTLTGLLGTVLGMIKAFAALANAGAPDSIALSTGISEALVNTAFGIGTGALAVISYNFFTSKIDKITYAIDEVGFSIVQTYAATHK</sequence>
<dbReference type="Pfam" id="PF01618">
    <property type="entry name" value="MotA_ExbB"/>
    <property type="match status" value="1"/>
</dbReference>
<dbReference type="InterPro" id="IPR050790">
    <property type="entry name" value="ExbB/TolQ_transport"/>
</dbReference>
<gene>
    <name evidence="11" type="ORF">DDY73_03460</name>
</gene>
<dbReference type="EMBL" id="DNWC01000050">
    <property type="protein sequence ID" value="HBJ08039.1"/>
    <property type="molecule type" value="Genomic_DNA"/>
</dbReference>
<evidence type="ECO:0000313" key="11">
    <source>
        <dbReference type="EMBL" id="HBJ08039.1"/>
    </source>
</evidence>
<dbReference type="AlphaFoldDB" id="A0A354M0K0"/>
<keyword evidence="4 9" id="KW-0812">Transmembrane</keyword>
<feature type="transmembrane region" description="Helical" evidence="9">
    <location>
        <begin position="20"/>
        <end position="42"/>
    </location>
</feature>
<keyword evidence="6 9" id="KW-1133">Transmembrane helix</keyword>
<dbReference type="InterPro" id="IPR002898">
    <property type="entry name" value="MotA_ExbB_proton_chnl"/>
</dbReference>
<keyword evidence="3" id="KW-1003">Cell membrane</keyword>
<reference evidence="11 12" key="1">
    <citation type="journal article" date="2018" name="Nat. Biotechnol.">
        <title>A standardized bacterial taxonomy based on genome phylogeny substantially revises the tree of life.</title>
        <authorList>
            <person name="Parks D.H."/>
            <person name="Chuvochina M."/>
            <person name="Waite D.W."/>
            <person name="Rinke C."/>
            <person name="Skarshewski A."/>
            <person name="Chaumeil P.A."/>
            <person name="Hugenholtz P."/>
        </authorList>
    </citation>
    <scope>NUCLEOTIDE SEQUENCE [LARGE SCALE GENOMIC DNA]</scope>
    <source>
        <strain evidence="11">UBA11482</strain>
    </source>
</reference>
<keyword evidence="11" id="KW-0966">Cell projection</keyword>
<name>A0A354M0K0_9BACT</name>
<evidence type="ECO:0000256" key="6">
    <source>
        <dbReference type="ARBA" id="ARBA00022989"/>
    </source>
</evidence>
<feature type="transmembrane region" description="Helical" evidence="9">
    <location>
        <begin position="183"/>
        <end position="208"/>
    </location>
</feature>
<keyword evidence="11" id="KW-0282">Flagellum</keyword>
<dbReference type="PANTHER" id="PTHR30625">
    <property type="entry name" value="PROTEIN TOLQ"/>
    <property type="match status" value="1"/>
</dbReference>
<dbReference type="PANTHER" id="PTHR30625:SF15">
    <property type="entry name" value="BIOPOLYMER TRANSPORT PROTEIN EXBB"/>
    <property type="match status" value="1"/>
</dbReference>
<keyword evidence="2 8" id="KW-0813">Transport</keyword>
<keyword evidence="11" id="KW-0969">Cilium</keyword>
<evidence type="ECO:0000256" key="9">
    <source>
        <dbReference type="SAM" id="Phobius"/>
    </source>
</evidence>
<evidence type="ECO:0000256" key="3">
    <source>
        <dbReference type="ARBA" id="ARBA00022475"/>
    </source>
</evidence>
<dbReference type="GO" id="GO:0017038">
    <property type="term" value="P:protein import"/>
    <property type="evidence" value="ECO:0007669"/>
    <property type="project" value="TreeGrafter"/>
</dbReference>
<evidence type="ECO:0000256" key="5">
    <source>
        <dbReference type="ARBA" id="ARBA00022927"/>
    </source>
</evidence>
<evidence type="ECO:0000256" key="7">
    <source>
        <dbReference type="ARBA" id="ARBA00023136"/>
    </source>
</evidence>
<organism evidence="11 12">
    <name type="scientific">Coprobacter fastidiosus</name>
    <dbReference type="NCBI Taxonomy" id="1099853"/>
    <lineage>
        <taxon>Bacteria</taxon>
        <taxon>Pseudomonadati</taxon>
        <taxon>Bacteroidota</taxon>
        <taxon>Bacteroidia</taxon>
        <taxon>Bacteroidales</taxon>
        <taxon>Barnesiellaceae</taxon>
        <taxon>Coprobacter</taxon>
    </lineage>
</organism>
<accession>A0A354M0K0</accession>
<protein>
    <submittedName>
        <fullName evidence="11">Flagellar motor protein MotA</fullName>
    </submittedName>
</protein>
<evidence type="ECO:0000259" key="10">
    <source>
        <dbReference type="Pfam" id="PF01618"/>
    </source>
</evidence>
<evidence type="ECO:0000256" key="1">
    <source>
        <dbReference type="ARBA" id="ARBA00004651"/>
    </source>
</evidence>